<organism evidence="2">
    <name type="scientific">bioreactor metagenome</name>
    <dbReference type="NCBI Taxonomy" id="1076179"/>
    <lineage>
        <taxon>unclassified sequences</taxon>
        <taxon>metagenomes</taxon>
        <taxon>ecological metagenomes</taxon>
    </lineage>
</organism>
<comment type="caution">
    <text evidence="2">The sequence shown here is derived from an EMBL/GenBank/DDBJ whole genome shotgun (WGS) entry which is preliminary data.</text>
</comment>
<gene>
    <name evidence="2" type="primary">ysnF</name>
    <name evidence="2" type="ORF">SDC9_160691</name>
</gene>
<dbReference type="Pfam" id="PF09557">
    <property type="entry name" value="DUF2382"/>
    <property type="match status" value="1"/>
</dbReference>
<dbReference type="PANTHER" id="PTHR38463">
    <property type="entry name" value="STRESS RESPONSE PROTEIN YSNF"/>
    <property type="match status" value="1"/>
</dbReference>
<proteinExistence type="predicted"/>
<sequence length="123" mass="14510">MIRIKEEQLDIAKRWVETGDVKIYKETYTKEKSFTIPVVCEELVIEKITFPSSNIGNQEVEKEFIRIPLSEEQIEFRKKNVALENVSVYKEKIEEIKHIEETLNKERARLKISGSPQIIDESR</sequence>
<dbReference type="PANTHER" id="PTHR38463:SF1">
    <property type="entry name" value="STRESS RESPONSE PROTEIN YSNF"/>
    <property type="match status" value="1"/>
</dbReference>
<evidence type="ECO:0000259" key="1">
    <source>
        <dbReference type="Pfam" id="PF09557"/>
    </source>
</evidence>
<dbReference type="NCBIfam" id="TIGR02271">
    <property type="entry name" value="YsnF/AvaK domain"/>
    <property type="match status" value="1"/>
</dbReference>
<evidence type="ECO:0000313" key="2">
    <source>
        <dbReference type="EMBL" id="MPN13370.1"/>
    </source>
</evidence>
<dbReference type="AlphaFoldDB" id="A0A645FHD2"/>
<dbReference type="InterPro" id="IPR019060">
    <property type="entry name" value="DUF2382"/>
</dbReference>
<dbReference type="InterPro" id="IPR052967">
    <property type="entry name" value="Stress_Response_Assoc"/>
</dbReference>
<reference evidence="2" key="1">
    <citation type="submission" date="2019-08" db="EMBL/GenBank/DDBJ databases">
        <authorList>
            <person name="Kucharzyk K."/>
            <person name="Murdoch R.W."/>
            <person name="Higgins S."/>
            <person name="Loffler F."/>
        </authorList>
    </citation>
    <scope>NUCLEOTIDE SEQUENCE</scope>
</reference>
<dbReference type="EMBL" id="VSSQ01059866">
    <property type="protein sequence ID" value="MPN13370.1"/>
    <property type="molecule type" value="Genomic_DNA"/>
</dbReference>
<feature type="domain" description="DUF2382" evidence="1">
    <location>
        <begin position="2"/>
        <end position="108"/>
    </location>
</feature>
<name>A0A645FHD2_9ZZZZ</name>
<accession>A0A645FHD2</accession>
<protein>
    <submittedName>
        <fullName evidence="2">Stress response protein YsnF</fullName>
    </submittedName>
</protein>